<evidence type="ECO:0000256" key="2">
    <source>
        <dbReference type="ARBA" id="ARBA00022676"/>
    </source>
</evidence>
<dbReference type="PANTHER" id="PTHR43867:SF2">
    <property type="entry name" value="CELLULOSE SYNTHASE CATALYTIC SUBUNIT A [UDP-FORMING]"/>
    <property type="match status" value="1"/>
</dbReference>
<dbReference type="Pfam" id="PF13632">
    <property type="entry name" value="Glyco_trans_2_3"/>
    <property type="match status" value="1"/>
</dbReference>
<dbReference type="InterPro" id="IPR029044">
    <property type="entry name" value="Nucleotide-diphossugar_trans"/>
</dbReference>
<feature type="transmembrane region" description="Helical" evidence="8">
    <location>
        <begin position="458"/>
        <end position="480"/>
    </location>
</feature>
<accession>A0ABX7Y7I7</accession>
<dbReference type="Gene3D" id="3.90.550.10">
    <property type="entry name" value="Spore Coat Polysaccharide Biosynthesis Protein SpsA, Chain A"/>
    <property type="match status" value="1"/>
</dbReference>
<evidence type="ECO:0000313" key="11">
    <source>
        <dbReference type="Proteomes" id="UP000678513"/>
    </source>
</evidence>
<reference evidence="10 11" key="1">
    <citation type="submission" date="2021-03" db="EMBL/GenBank/DDBJ databases">
        <title>Human Oral Microbial Genomes.</title>
        <authorList>
            <person name="Johnston C.D."/>
            <person name="Chen T."/>
            <person name="Dewhirst F.E."/>
        </authorList>
    </citation>
    <scope>NUCLEOTIDE SEQUENCE [LARGE SCALE GENOMIC DNA]</scope>
    <source>
        <strain evidence="10 11">DSMZ 100122</strain>
    </source>
</reference>
<keyword evidence="3 10" id="KW-0808">Transferase</keyword>
<dbReference type="PANTHER" id="PTHR43867">
    <property type="entry name" value="CELLULOSE SYNTHASE CATALYTIC SUBUNIT A [UDP-FORMING]"/>
    <property type="match status" value="1"/>
</dbReference>
<evidence type="ECO:0000256" key="1">
    <source>
        <dbReference type="ARBA" id="ARBA00004141"/>
    </source>
</evidence>
<gene>
    <name evidence="10" type="ORF">J5A65_03355</name>
</gene>
<keyword evidence="2 10" id="KW-0328">Glycosyltransferase</keyword>
<evidence type="ECO:0000256" key="4">
    <source>
        <dbReference type="ARBA" id="ARBA00022692"/>
    </source>
</evidence>
<protein>
    <submittedName>
        <fullName evidence="10">Glycosyltransferase</fullName>
        <ecNumber evidence="10">2.4.-.-</ecNumber>
    </submittedName>
</protein>
<feature type="domain" description="Glycosyltransferase 2-like" evidence="9">
    <location>
        <begin position="219"/>
        <end position="422"/>
    </location>
</feature>
<dbReference type="GO" id="GO:0016757">
    <property type="term" value="F:glycosyltransferase activity"/>
    <property type="evidence" value="ECO:0007669"/>
    <property type="project" value="UniProtKB-KW"/>
</dbReference>
<feature type="transmembrane region" description="Helical" evidence="8">
    <location>
        <begin position="60"/>
        <end position="79"/>
    </location>
</feature>
<evidence type="ECO:0000256" key="8">
    <source>
        <dbReference type="SAM" id="Phobius"/>
    </source>
</evidence>
<evidence type="ECO:0000256" key="5">
    <source>
        <dbReference type="ARBA" id="ARBA00022989"/>
    </source>
</evidence>
<dbReference type="InterPro" id="IPR050321">
    <property type="entry name" value="Glycosyltr_2/OpgH_subfam"/>
</dbReference>
<proteinExistence type="predicted"/>
<name>A0ABX7Y7I7_9ACTN</name>
<dbReference type="InterPro" id="IPR001173">
    <property type="entry name" value="Glyco_trans_2-like"/>
</dbReference>
<evidence type="ECO:0000256" key="7">
    <source>
        <dbReference type="SAM" id="MobiDB-lite"/>
    </source>
</evidence>
<dbReference type="EMBL" id="CP072384">
    <property type="protein sequence ID" value="QUC08787.1"/>
    <property type="molecule type" value="Genomic_DNA"/>
</dbReference>
<comment type="subcellular location">
    <subcellularLocation>
        <location evidence="1">Membrane</location>
        <topology evidence="1">Multi-pass membrane protein</topology>
    </subcellularLocation>
</comment>
<feature type="transmembrane region" description="Helical" evidence="8">
    <location>
        <begin position="85"/>
        <end position="105"/>
    </location>
</feature>
<dbReference type="SUPFAM" id="SSF53448">
    <property type="entry name" value="Nucleotide-diphospho-sugar transferases"/>
    <property type="match status" value="1"/>
</dbReference>
<organism evidence="10 11">
    <name type="scientific">Arachnia rubra</name>
    <dbReference type="NCBI Taxonomy" id="1547448"/>
    <lineage>
        <taxon>Bacteria</taxon>
        <taxon>Bacillati</taxon>
        <taxon>Actinomycetota</taxon>
        <taxon>Actinomycetes</taxon>
        <taxon>Propionibacteriales</taxon>
        <taxon>Propionibacteriaceae</taxon>
        <taxon>Arachnia</taxon>
    </lineage>
</organism>
<evidence type="ECO:0000256" key="3">
    <source>
        <dbReference type="ARBA" id="ARBA00022679"/>
    </source>
</evidence>
<dbReference type="RefSeq" id="WP_212325322.1">
    <property type="nucleotide sequence ID" value="NZ_AP024463.1"/>
</dbReference>
<feature type="transmembrane region" description="Helical" evidence="8">
    <location>
        <begin position="426"/>
        <end position="446"/>
    </location>
</feature>
<keyword evidence="5 8" id="KW-1133">Transmembrane helix</keyword>
<dbReference type="Proteomes" id="UP000678513">
    <property type="component" value="Chromosome"/>
</dbReference>
<dbReference type="EC" id="2.4.-.-" evidence="10"/>
<keyword evidence="6 8" id="KW-0472">Membrane</keyword>
<dbReference type="CDD" id="cd06427">
    <property type="entry name" value="CESA_like_2"/>
    <property type="match status" value="1"/>
</dbReference>
<feature type="transmembrane region" description="Helical" evidence="8">
    <location>
        <begin position="378"/>
        <end position="406"/>
    </location>
</feature>
<keyword evidence="11" id="KW-1185">Reference proteome</keyword>
<evidence type="ECO:0000256" key="6">
    <source>
        <dbReference type="ARBA" id="ARBA00023136"/>
    </source>
</evidence>
<keyword evidence="4 8" id="KW-0812">Transmembrane</keyword>
<sequence length="521" mass="58031">MTATMPRRALGQGALLPPGEAPAPFPDSEFVAPDQALDVACHALEYRSPKYSAHAVLARWQRVLLVICFLVLLAGLIVAPGITGVLLIGLLTCSYLWALVFRLLIFKRGARGGQLIKISDEEARSFPESELPTYTVLVPVFREPLIGELVEALERIDYPRDKLDIRLLLESGDTETIDAASRLRPRAHLTVVQVPKADPQTKPKACNFGLLTSRGELCTIYDAEDQPDPLQLRKAVIALHRLGPAYACVQARLGFYNSRQNLLTRWFTLDYGTWFSNILPGLVDICAPIPLGGTSNHFRVAALKVVGAWDPWNVTEDADLGLRLRRAGYQVSVLDSTTLEEANPDPINWIRQRSRWYKGYLQTFLVHMRSPRLITDQLGWRSVVDMAVFVAGTPLLSALNGVFWILTMIWFTSHSELVAGLFPPGIYHLGLLCLVLGNLCIMYMNLYTARTMERPDLLVAALLAPAYWVLMWVAAVKAIVQLVRNPSYWEKTAHGLHPEATPQVASSAPVPTVPRQEQAWQ</sequence>
<evidence type="ECO:0000259" key="9">
    <source>
        <dbReference type="Pfam" id="PF13632"/>
    </source>
</evidence>
<feature type="region of interest" description="Disordered" evidence="7">
    <location>
        <begin position="500"/>
        <end position="521"/>
    </location>
</feature>
<evidence type="ECO:0000313" key="10">
    <source>
        <dbReference type="EMBL" id="QUC08787.1"/>
    </source>
</evidence>